<comment type="caution">
    <text evidence="2">The sequence shown here is derived from an EMBL/GenBank/DDBJ whole genome shotgun (WGS) entry which is preliminary data.</text>
</comment>
<keyword evidence="1" id="KW-0812">Transmembrane</keyword>
<reference evidence="2" key="1">
    <citation type="submission" date="2013-04" db="EMBL/GenBank/DDBJ databases">
        <authorList>
            <person name="Qu J."/>
            <person name="Murali S.C."/>
            <person name="Bandaranaike D."/>
            <person name="Bellair M."/>
            <person name="Blankenburg K."/>
            <person name="Chao H."/>
            <person name="Dinh H."/>
            <person name="Doddapaneni H."/>
            <person name="Downs B."/>
            <person name="Dugan-Rocha S."/>
            <person name="Elkadiri S."/>
            <person name="Gnanaolivu R.D."/>
            <person name="Hernandez B."/>
            <person name="Javaid M."/>
            <person name="Jayaseelan J.C."/>
            <person name="Lee S."/>
            <person name="Li M."/>
            <person name="Ming W."/>
            <person name="Munidasa M."/>
            <person name="Muniz J."/>
            <person name="Nguyen L."/>
            <person name="Ongeri F."/>
            <person name="Osuji N."/>
            <person name="Pu L.-L."/>
            <person name="Puazo M."/>
            <person name="Qu C."/>
            <person name="Quiroz J."/>
            <person name="Raj R."/>
            <person name="Weissenberger G."/>
            <person name="Xin Y."/>
            <person name="Zou X."/>
            <person name="Han Y."/>
            <person name="Richards S."/>
            <person name="Worley K."/>
            <person name="Muzny D."/>
            <person name="Gibbs R."/>
        </authorList>
    </citation>
    <scope>NUCLEOTIDE SEQUENCE</scope>
    <source>
        <strain evidence="2">Sampled in the wild</strain>
    </source>
</reference>
<gene>
    <name evidence="2" type="ORF">J437_LFUL017611</name>
</gene>
<dbReference type="OrthoDB" id="6752011at2759"/>
<evidence type="ECO:0000313" key="3">
    <source>
        <dbReference type="Proteomes" id="UP000792457"/>
    </source>
</evidence>
<protein>
    <submittedName>
        <fullName evidence="2">Uncharacterized protein</fullName>
    </submittedName>
</protein>
<evidence type="ECO:0000313" key="2">
    <source>
        <dbReference type="EMBL" id="KAG8238037.1"/>
    </source>
</evidence>
<evidence type="ECO:0000256" key="1">
    <source>
        <dbReference type="SAM" id="Phobius"/>
    </source>
</evidence>
<dbReference type="AlphaFoldDB" id="A0A8K0KMW9"/>
<keyword evidence="1" id="KW-0472">Membrane</keyword>
<feature type="transmembrane region" description="Helical" evidence="1">
    <location>
        <begin position="65"/>
        <end position="86"/>
    </location>
</feature>
<organism evidence="2 3">
    <name type="scientific">Ladona fulva</name>
    <name type="common">Scarce chaser dragonfly</name>
    <name type="synonym">Libellula fulva</name>
    <dbReference type="NCBI Taxonomy" id="123851"/>
    <lineage>
        <taxon>Eukaryota</taxon>
        <taxon>Metazoa</taxon>
        <taxon>Ecdysozoa</taxon>
        <taxon>Arthropoda</taxon>
        <taxon>Hexapoda</taxon>
        <taxon>Insecta</taxon>
        <taxon>Pterygota</taxon>
        <taxon>Palaeoptera</taxon>
        <taxon>Odonata</taxon>
        <taxon>Epiprocta</taxon>
        <taxon>Anisoptera</taxon>
        <taxon>Libelluloidea</taxon>
        <taxon>Libellulidae</taxon>
        <taxon>Ladona</taxon>
    </lineage>
</organism>
<dbReference type="EMBL" id="KZ309269">
    <property type="protein sequence ID" value="KAG8238037.1"/>
    <property type="molecule type" value="Genomic_DNA"/>
</dbReference>
<accession>A0A8K0KMW9</accession>
<proteinExistence type="predicted"/>
<name>A0A8K0KMW9_LADFU</name>
<dbReference type="PANTHER" id="PTHR46114">
    <property type="entry name" value="APPLE DOMAIN-CONTAINING PROTEIN"/>
    <property type="match status" value="1"/>
</dbReference>
<dbReference type="Proteomes" id="UP000792457">
    <property type="component" value="Unassembled WGS sequence"/>
</dbReference>
<sequence>MRRIFIDSSKLKAWPQRNTYSPGKLSVANKSLVNPQNVFLSRLHIKHGLMMIFVKAMDRELRRHINCILIVLLVSKITILHLYRMLNPYCYFNRMVERKTPSHAVRCSYVLLPLPHYEGLPLDLMKNFVKALDNGGHVFDHLKEKFPELSEAKLKECIFVGLQIRKLLKDSTVYTKLTNIEYASWPSFKAIIKGILNNRKDCNYVSIVNDLLDSY</sequence>
<keyword evidence="1" id="KW-1133">Transmembrane helix</keyword>
<dbReference type="PANTHER" id="PTHR46114:SF1">
    <property type="entry name" value="ZAD DOMAIN-CONTAINING PROTEIN"/>
    <property type="match status" value="1"/>
</dbReference>
<keyword evidence="3" id="KW-1185">Reference proteome</keyword>
<reference evidence="2" key="2">
    <citation type="submission" date="2017-10" db="EMBL/GenBank/DDBJ databases">
        <title>Ladona fulva Genome sequencing and assembly.</title>
        <authorList>
            <person name="Murali S."/>
            <person name="Richards S."/>
            <person name="Bandaranaike D."/>
            <person name="Bellair M."/>
            <person name="Blankenburg K."/>
            <person name="Chao H."/>
            <person name="Dinh H."/>
            <person name="Doddapaneni H."/>
            <person name="Dugan-Rocha S."/>
            <person name="Elkadiri S."/>
            <person name="Gnanaolivu R."/>
            <person name="Hernandez B."/>
            <person name="Skinner E."/>
            <person name="Javaid M."/>
            <person name="Lee S."/>
            <person name="Li M."/>
            <person name="Ming W."/>
            <person name="Munidasa M."/>
            <person name="Muniz J."/>
            <person name="Nguyen L."/>
            <person name="Hughes D."/>
            <person name="Osuji N."/>
            <person name="Pu L.-L."/>
            <person name="Puazo M."/>
            <person name="Qu C."/>
            <person name="Quiroz J."/>
            <person name="Raj R."/>
            <person name="Weissenberger G."/>
            <person name="Xin Y."/>
            <person name="Zou X."/>
            <person name="Han Y."/>
            <person name="Worley K."/>
            <person name="Muzny D."/>
            <person name="Gibbs R."/>
        </authorList>
    </citation>
    <scope>NUCLEOTIDE SEQUENCE</scope>
    <source>
        <strain evidence="2">Sampled in the wild</strain>
    </source>
</reference>